<accession>A0A1V8SKC4</accession>
<dbReference type="AlphaFoldDB" id="A0A1V8SKC4"/>
<comment type="caution">
    <text evidence="3">The sequence shown here is derived from an EMBL/GenBank/DDBJ whole genome shotgun (WGS) entry which is preliminary data.</text>
</comment>
<evidence type="ECO:0000256" key="1">
    <source>
        <dbReference type="SAM" id="MobiDB-lite"/>
    </source>
</evidence>
<dbReference type="InParanoid" id="A0A1V8SKC4"/>
<feature type="region of interest" description="Disordered" evidence="1">
    <location>
        <begin position="297"/>
        <end position="326"/>
    </location>
</feature>
<feature type="domain" description="DUF7918" evidence="2">
    <location>
        <begin position="20"/>
        <end position="219"/>
    </location>
</feature>
<dbReference type="Proteomes" id="UP000192596">
    <property type="component" value="Unassembled WGS sequence"/>
</dbReference>
<protein>
    <recommendedName>
        <fullName evidence="2">DUF7918 domain-containing protein</fullName>
    </recommendedName>
</protein>
<reference evidence="4" key="1">
    <citation type="submission" date="2017-03" db="EMBL/GenBank/DDBJ databases">
        <title>Genomes of endolithic fungi from Antarctica.</title>
        <authorList>
            <person name="Coleine C."/>
            <person name="Masonjones S."/>
            <person name="Stajich J.E."/>
        </authorList>
    </citation>
    <scope>NUCLEOTIDE SEQUENCE [LARGE SCALE GENOMIC DNA]</scope>
    <source>
        <strain evidence="4">CCFEE 5527</strain>
    </source>
</reference>
<evidence type="ECO:0000259" key="2">
    <source>
        <dbReference type="Pfam" id="PF25534"/>
    </source>
</evidence>
<proteinExistence type="predicted"/>
<organism evidence="3 4">
    <name type="scientific">Cryoendolithus antarcticus</name>
    <dbReference type="NCBI Taxonomy" id="1507870"/>
    <lineage>
        <taxon>Eukaryota</taxon>
        <taxon>Fungi</taxon>
        <taxon>Dikarya</taxon>
        <taxon>Ascomycota</taxon>
        <taxon>Pezizomycotina</taxon>
        <taxon>Dothideomycetes</taxon>
        <taxon>Dothideomycetidae</taxon>
        <taxon>Cladosporiales</taxon>
        <taxon>Cladosporiaceae</taxon>
        <taxon>Cryoendolithus</taxon>
    </lineage>
</organism>
<dbReference type="Pfam" id="PF25534">
    <property type="entry name" value="DUF7918"/>
    <property type="match status" value="1"/>
</dbReference>
<dbReference type="STRING" id="1507870.A0A1V8SKC4"/>
<name>A0A1V8SKC4_9PEZI</name>
<evidence type="ECO:0000313" key="4">
    <source>
        <dbReference type="Proteomes" id="UP000192596"/>
    </source>
</evidence>
<keyword evidence="4" id="KW-1185">Reference proteome</keyword>
<sequence length="371" mass="41094">MVSAQGIEVYIARYRNHNHRYPEYTVPIDSPVYNGNSKEVYVEALTDDRFVIIVDLTEAFDPKGCSSLEIMMSVDGTKSNPWTASATSLSTLEAEAKGVGRASLKGRYAHESVSKNVNGTVMRYGFAFGALAAGQISPLRTHYDLRLHLADESIELCKDELDEAVDTYGKIIVHIQRGSIVKAKKKQGKPRPGADHKSYDEKVEAAKDIVKDSFVSHTVRHIPCGTPDAQTILKYESSGWRAKKEALQKLKIVPASSQSQIVMIHGDSADAKLSHRSPVPYPTDLDNDDIIMIDGPGPRTPQGRKGPGVITPTSTTASSKKRKRENLEAELEAVQLKQQELDLRRQITALKSETPQVKEEHIKVEHVKQEQ</sequence>
<gene>
    <name evidence="3" type="ORF">B0A48_14748</name>
</gene>
<dbReference type="InterPro" id="IPR057678">
    <property type="entry name" value="DUF7918"/>
</dbReference>
<evidence type="ECO:0000313" key="3">
    <source>
        <dbReference type="EMBL" id="OQN99606.1"/>
    </source>
</evidence>
<dbReference type="EMBL" id="NAJO01000039">
    <property type="protein sequence ID" value="OQN99606.1"/>
    <property type="molecule type" value="Genomic_DNA"/>
</dbReference>